<proteinExistence type="predicted"/>
<evidence type="ECO:0000256" key="1">
    <source>
        <dbReference type="SAM" id="MobiDB-lite"/>
    </source>
</evidence>
<evidence type="ECO:0000313" key="2">
    <source>
        <dbReference type="EMBL" id="KAJ1196085.1"/>
    </source>
</evidence>
<evidence type="ECO:0000313" key="3">
    <source>
        <dbReference type="Proteomes" id="UP001066276"/>
    </source>
</evidence>
<comment type="caution">
    <text evidence="2">The sequence shown here is derived from an EMBL/GenBank/DDBJ whole genome shotgun (WGS) entry which is preliminary data.</text>
</comment>
<dbReference type="AlphaFoldDB" id="A0AAV7V3R2"/>
<protein>
    <submittedName>
        <fullName evidence="2">Uncharacterized protein</fullName>
    </submittedName>
</protein>
<keyword evidence="3" id="KW-1185">Reference proteome</keyword>
<name>A0AAV7V3R2_PLEWA</name>
<reference evidence="2" key="1">
    <citation type="journal article" date="2022" name="bioRxiv">
        <title>Sequencing and chromosome-scale assembly of the giantPleurodeles waltlgenome.</title>
        <authorList>
            <person name="Brown T."/>
            <person name="Elewa A."/>
            <person name="Iarovenko S."/>
            <person name="Subramanian E."/>
            <person name="Araus A.J."/>
            <person name="Petzold A."/>
            <person name="Susuki M."/>
            <person name="Suzuki K.-i.T."/>
            <person name="Hayashi T."/>
            <person name="Toyoda A."/>
            <person name="Oliveira C."/>
            <person name="Osipova E."/>
            <person name="Leigh N.D."/>
            <person name="Simon A."/>
            <person name="Yun M.H."/>
        </authorList>
    </citation>
    <scope>NUCLEOTIDE SEQUENCE</scope>
    <source>
        <strain evidence="2">20211129_DDA</strain>
        <tissue evidence="2">Liver</tissue>
    </source>
</reference>
<dbReference type="EMBL" id="JANPWB010000004">
    <property type="protein sequence ID" value="KAJ1196085.1"/>
    <property type="molecule type" value="Genomic_DNA"/>
</dbReference>
<feature type="compositionally biased region" description="Basic and acidic residues" evidence="1">
    <location>
        <begin position="54"/>
        <end position="64"/>
    </location>
</feature>
<sequence>MLDELRSLLTKLTVVRGKEEIALNRQTSWAVLKVNSPTACGVASPESGGSPYRRGVERRDRLRSSRTKCESSSLGWPRAAQEVKSPAACGVAYRRGVESQDRQFVASRPDVQAVSAAACGVASPVSGGPPLQVGVGIRSRKLLCVFAGPPDVRAQLF</sequence>
<organism evidence="2 3">
    <name type="scientific">Pleurodeles waltl</name>
    <name type="common">Iberian ribbed newt</name>
    <dbReference type="NCBI Taxonomy" id="8319"/>
    <lineage>
        <taxon>Eukaryota</taxon>
        <taxon>Metazoa</taxon>
        <taxon>Chordata</taxon>
        <taxon>Craniata</taxon>
        <taxon>Vertebrata</taxon>
        <taxon>Euteleostomi</taxon>
        <taxon>Amphibia</taxon>
        <taxon>Batrachia</taxon>
        <taxon>Caudata</taxon>
        <taxon>Salamandroidea</taxon>
        <taxon>Salamandridae</taxon>
        <taxon>Pleurodelinae</taxon>
        <taxon>Pleurodeles</taxon>
    </lineage>
</organism>
<accession>A0AAV7V3R2</accession>
<feature type="region of interest" description="Disordered" evidence="1">
    <location>
        <begin position="42"/>
        <end position="64"/>
    </location>
</feature>
<gene>
    <name evidence="2" type="ORF">NDU88_005345</name>
</gene>
<dbReference type="Proteomes" id="UP001066276">
    <property type="component" value="Chromosome 2_2"/>
</dbReference>